<accession>A0A1X4G9I8</accession>
<dbReference type="Proteomes" id="UP000192997">
    <property type="component" value="Unassembled WGS sequence"/>
</dbReference>
<gene>
    <name evidence="2" type="ORF">B7O87_05515</name>
</gene>
<protein>
    <recommendedName>
        <fullName evidence="1">Schlafen AlbA-2 domain-containing protein</fullName>
    </recommendedName>
</protein>
<proteinExistence type="predicted"/>
<dbReference type="PANTHER" id="PTHR30595:SF6">
    <property type="entry name" value="SCHLAFEN ALBA-2 DOMAIN-CONTAINING PROTEIN"/>
    <property type="match status" value="1"/>
</dbReference>
<dbReference type="Pfam" id="PF13749">
    <property type="entry name" value="HATPase_c_4"/>
    <property type="match status" value="1"/>
</dbReference>
<dbReference type="InterPro" id="IPR007421">
    <property type="entry name" value="Schlafen_AlbA_2_dom"/>
</dbReference>
<dbReference type="InterPro" id="IPR038475">
    <property type="entry name" value="RecG_C_sf"/>
</dbReference>
<comment type="caution">
    <text evidence="2">The sequence shown here is derived from an EMBL/GenBank/DDBJ whole genome shotgun (WGS) entry which is preliminary data.</text>
</comment>
<dbReference type="Pfam" id="PF04326">
    <property type="entry name" value="SLFN_AlbA_2"/>
    <property type="match status" value="1"/>
</dbReference>
<evidence type="ECO:0000313" key="2">
    <source>
        <dbReference type="EMBL" id="OSO93360.1"/>
    </source>
</evidence>
<dbReference type="AlphaFoldDB" id="A0A1X4G9I8"/>
<sequence length="408" mass="46461">MGFLNPTYSYLQQNQMTDYRKEILSGESEELEFKRSTSLLKEATQTLCAFANHKGGVLYFGVSDDGTVVGQMVSDDTLKNIANTIKLNTDPKLYPQVEKVEIEGKSCIRVCIEQSPLKPHVAYGRPYIRIGPATQQLDQEQYRILLQPRTNGYGFDFRSCPSATLADIDETTVQRFMETANAVRDFNQNLYLPVDQVMEKLDLVKNDAVSNAAVLLFGKNPACFFSTHYEVKVASFPTDMGYDEMTNNYEYTGNLLDIFGKSMDFLLGSIRKSYRKGEQQGVEILEFPRLMLREALVNLISHRDYRVDVKSTIEVRPSYILFYNPAQLFTPTITIDALKRHHPSRPGNKLIARVFYMMGLFENWGGGTLKIIESARESTGIDPEFTFENGMFSLKIYRKPTNVNQCVM</sequence>
<feature type="domain" description="Schlafen AlbA-2" evidence="1">
    <location>
        <begin position="27"/>
        <end position="137"/>
    </location>
</feature>
<dbReference type="PANTHER" id="PTHR30595">
    <property type="entry name" value="GLPR-RELATED TRANSCRIPTIONAL REPRESSOR"/>
    <property type="match status" value="1"/>
</dbReference>
<reference evidence="3" key="1">
    <citation type="submission" date="2017-04" db="EMBL/GenBank/DDBJ databases">
        <authorList>
            <person name="Abreu V.A."/>
            <person name="Popin R.V."/>
            <person name="Rigonato J."/>
            <person name="Andreote A.P."/>
            <person name="Schaker P.C."/>
            <person name="Hoff-Risseti C."/>
            <person name="Alvarenga D.O."/>
            <person name="Varani A.M."/>
            <person name="Fiore M.F."/>
        </authorList>
    </citation>
    <scope>NUCLEOTIDE SEQUENCE [LARGE SCALE GENOMIC DNA]</scope>
    <source>
        <strain evidence="3">CENA303</strain>
    </source>
</reference>
<organism evidence="2 3">
    <name type="scientific">Cylindrospermopsis raciborskii CENA303</name>
    <dbReference type="NCBI Taxonomy" id="1170769"/>
    <lineage>
        <taxon>Bacteria</taxon>
        <taxon>Bacillati</taxon>
        <taxon>Cyanobacteriota</taxon>
        <taxon>Cyanophyceae</taxon>
        <taxon>Nostocales</taxon>
        <taxon>Aphanizomenonaceae</taxon>
        <taxon>Cylindrospermopsis</taxon>
    </lineage>
</organism>
<dbReference type="InterPro" id="IPR038461">
    <property type="entry name" value="Schlafen_AlbA_2_dom_sf"/>
</dbReference>
<dbReference type="Gene3D" id="3.30.950.30">
    <property type="entry name" value="Schlafen, AAA domain"/>
    <property type="match status" value="1"/>
</dbReference>
<dbReference type="Gene3D" id="3.30.565.60">
    <property type="match status" value="1"/>
</dbReference>
<evidence type="ECO:0000259" key="1">
    <source>
        <dbReference type="Pfam" id="PF04326"/>
    </source>
</evidence>
<dbReference type="EMBL" id="NBYN01000026">
    <property type="protein sequence ID" value="OSO93360.1"/>
    <property type="molecule type" value="Genomic_DNA"/>
</dbReference>
<evidence type="ECO:0000313" key="3">
    <source>
        <dbReference type="Proteomes" id="UP000192997"/>
    </source>
</evidence>
<name>A0A1X4G9I8_9CYAN</name>